<gene>
    <name evidence="2" type="ORF">GWO68_15930</name>
</gene>
<evidence type="ECO:0000313" key="2">
    <source>
        <dbReference type="EMBL" id="NDK57413.1"/>
    </source>
</evidence>
<sequence length="212" mass="25908">MNRQERDWYNYGRYEGYNNDAHYHAARNLTDEFEQHYRHERGNNNRDRYRPQRSYHEGSEIEEEYNRHNRTRQNYSDRNNTMRRDQDRETNYFGHYNDNQDNYRGDEEFYRENQDQNRQFGDRGVSSGFSDDYGSYNSSRYSGPHNQDYNYSSRNESRNIHYIPDSDEGAYNRSGSNVAGRYSADEYSRYNSGRNRFSSSHWNNDGERVRYY</sequence>
<evidence type="ECO:0000313" key="3">
    <source>
        <dbReference type="Proteomes" id="UP000478546"/>
    </source>
</evidence>
<feature type="compositionally biased region" description="Basic and acidic residues" evidence="1">
    <location>
        <begin position="39"/>
        <end position="67"/>
    </location>
</feature>
<dbReference type="AlphaFoldDB" id="A0A6B2H4S9"/>
<feature type="compositionally biased region" description="Basic and acidic residues" evidence="1">
    <location>
        <begin position="80"/>
        <end position="90"/>
    </location>
</feature>
<dbReference type="Proteomes" id="UP000478546">
    <property type="component" value="Unassembled WGS sequence"/>
</dbReference>
<comment type="caution">
    <text evidence="2">The sequence shown here is derived from an EMBL/GenBank/DDBJ whole genome shotgun (WGS) entry which is preliminary data.</text>
</comment>
<evidence type="ECO:0000256" key="1">
    <source>
        <dbReference type="SAM" id="MobiDB-lite"/>
    </source>
</evidence>
<proteinExistence type="predicted"/>
<dbReference type="EMBL" id="JAAEAA010000026">
    <property type="protein sequence ID" value="NDK57413.1"/>
    <property type="molecule type" value="Genomic_DNA"/>
</dbReference>
<organism evidence="2 3">
    <name type="scientific">Pontibacter fetidus</name>
    <dbReference type="NCBI Taxonomy" id="2700082"/>
    <lineage>
        <taxon>Bacteria</taxon>
        <taxon>Pseudomonadati</taxon>
        <taxon>Bacteroidota</taxon>
        <taxon>Cytophagia</taxon>
        <taxon>Cytophagales</taxon>
        <taxon>Hymenobacteraceae</taxon>
        <taxon>Pontibacter</taxon>
    </lineage>
</organism>
<reference evidence="2 3" key="1">
    <citation type="submission" date="2020-01" db="EMBL/GenBank/DDBJ databases">
        <authorList>
            <person name="Kim M.K."/>
        </authorList>
    </citation>
    <scope>NUCLEOTIDE SEQUENCE [LARGE SCALE GENOMIC DNA]</scope>
    <source>
        <strain evidence="2 3">BT213</strain>
    </source>
</reference>
<keyword evidence="3" id="KW-1185">Reference proteome</keyword>
<accession>A0A6B2H4S9</accession>
<feature type="region of interest" description="Disordered" evidence="1">
    <location>
        <begin position="39"/>
        <end position="104"/>
    </location>
</feature>
<dbReference type="RefSeq" id="WP_162347474.1">
    <property type="nucleotide sequence ID" value="NZ_JAAEAA010000026.1"/>
</dbReference>
<feature type="compositionally biased region" description="Polar residues" evidence="1">
    <location>
        <begin position="135"/>
        <end position="154"/>
    </location>
</feature>
<protein>
    <submittedName>
        <fullName evidence="2">Uncharacterized protein</fullName>
    </submittedName>
</protein>
<feature type="region of interest" description="Disordered" evidence="1">
    <location>
        <begin position="116"/>
        <end position="178"/>
    </location>
</feature>
<name>A0A6B2H4S9_9BACT</name>